<protein>
    <submittedName>
        <fullName evidence="2">Uncharacterized protein</fullName>
    </submittedName>
</protein>
<gene>
    <name evidence="2" type="ORF">AVEN_51503_1</name>
</gene>
<evidence type="ECO:0000313" key="2">
    <source>
        <dbReference type="EMBL" id="GBN77657.1"/>
    </source>
</evidence>
<evidence type="ECO:0000256" key="1">
    <source>
        <dbReference type="SAM" id="Phobius"/>
    </source>
</evidence>
<accession>A0A4Y2RPC4</accession>
<sequence>ILTCDNYHNSYKLVPVEGSTASTRMRSRRISKRVLAFLVGIAGSGLVPSIPTTGPTSYGRSWAVGGEGR</sequence>
<dbReference type="AlphaFoldDB" id="A0A4Y2RPC4"/>
<reference evidence="2 3" key="1">
    <citation type="journal article" date="2019" name="Sci. Rep.">
        <title>Orb-weaving spider Araneus ventricosus genome elucidates the spidroin gene catalogue.</title>
        <authorList>
            <person name="Kono N."/>
            <person name="Nakamura H."/>
            <person name="Ohtoshi R."/>
            <person name="Moran D.A.P."/>
            <person name="Shinohara A."/>
            <person name="Yoshida Y."/>
            <person name="Fujiwara M."/>
            <person name="Mori M."/>
            <person name="Tomita M."/>
            <person name="Arakawa K."/>
        </authorList>
    </citation>
    <scope>NUCLEOTIDE SEQUENCE [LARGE SCALE GENOMIC DNA]</scope>
</reference>
<organism evidence="2 3">
    <name type="scientific">Araneus ventricosus</name>
    <name type="common">Orbweaver spider</name>
    <name type="synonym">Epeira ventricosa</name>
    <dbReference type="NCBI Taxonomy" id="182803"/>
    <lineage>
        <taxon>Eukaryota</taxon>
        <taxon>Metazoa</taxon>
        <taxon>Ecdysozoa</taxon>
        <taxon>Arthropoda</taxon>
        <taxon>Chelicerata</taxon>
        <taxon>Arachnida</taxon>
        <taxon>Araneae</taxon>
        <taxon>Araneomorphae</taxon>
        <taxon>Entelegynae</taxon>
        <taxon>Araneoidea</taxon>
        <taxon>Araneidae</taxon>
        <taxon>Araneus</taxon>
    </lineage>
</organism>
<feature type="transmembrane region" description="Helical" evidence="1">
    <location>
        <begin position="34"/>
        <end position="51"/>
    </location>
</feature>
<keyword evidence="1" id="KW-1133">Transmembrane helix</keyword>
<name>A0A4Y2RPC4_ARAVE</name>
<feature type="non-terminal residue" evidence="2">
    <location>
        <position position="1"/>
    </location>
</feature>
<comment type="caution">
    <text evidence="2">The sequence shown here is derived from an EMBL/GenBank/DDBJ whole genome shotgun (WGS) entry which is preliminary data.</text>
</comment>
<dbReference type="EMBL" id="BGPR01146505">
    <property type="protein sequence ID" value="GBN77657.1"/>
    <property type="molecule type" value="Genomic_DNA"/>
</dbReference>
<keyword evidence="1" id="KW-0472">Membrane</keyword>
<proteinExistence type="predicted"/>
<dbReference type="Proteomes" id="UP000499080">
    <property type="component" value="Unassembled WGS sequence"/>
</dbReference>
<keyword evidence="3" id="KW-1185">Reference proteome</keyword>
<evidence type="ECO:0000313" key="3">
    <source>
        <dbReference type="Proteomes" id="UP000499080"/>
    </source>
</evidence>
<keyword evidence="1" id="KW-0812">Transmembrane</keyword>